<evidence type="ECO:0000259" key="2">
    <source>
        <dbReference type="Pfam" id="PF05170"/>
    </source>
</evidence>
<dbReference type="InterPro" id="IPR007844">
    <property type="entry name" value="AsmA"/>
</dbReference>
<evidence type="ECO:0000313" key="4">
    <source>
        <dbReference type="Proteomes" id="UP000254293"/>
    </source>
</evidence>
<sequence>MKRLQSGKFWFKSFTAIVLFSAAAFTAQYILLAWLFAPEKLRQAADAAVAGTGRKVRFLDEGRTTVFPRPTVTLKQVEITRPHGEAAEIRVEEMRLGIGWGSLWGTPRIEKWVLLRPEFSLSRDSGGKWNVADLLAKESRFDVDRIIVEDGRLLLDTPERRHTLESVSLNVNNADDAQTQIKASGRLKTPLWEEDALWRLQGTLHRNAQGWRIPELAAEGGSSRSGTAFSFRFAADASWQRDTGRTRFAKAAFKLDIPDYDLHLNAESPAIEANGESMTAANANAVLTANRDGVSWDGTLSAKNIAVWSDRASAEQIGANAGRKTAATHTAFTLDTPLAWRKGGWEMPAAKLTTRMENAAGNPRPRLVSELEGVWAYDKGRWQGSMKGQLDREAVSLSADYTPAERGSGRPAKLTAALSLDKLALSPYLDNLPEGAAAYPVWLQKSGTPEIEADISIGTLQTAQLEINKLSTRLLADKHRIVLPDFRAELYNGSTEGGISMANTSPPTYHLQQYARNINIRPLMQDLFRYGSLSGSGDAEIDITAQGGDRASLTRTLAGTLELNLSKGTWQGINLNQALQNLLGNRPVQAEAQSVTPFERFAVSSVIRKGISRHEKAELHSDRLRIELTGDTDFNTMTLNEHLKLYPAGSDGSPVPINIRGKPDNLSVTIDYKSLTEGLDTAEEKQQALTRAIREQWQWLSNQNSGKTPQRPSENGRGSLRQRQNPAPSATP</sequence>
<feature type="domain" description="AsmA" evidence="2">
    <location>
        <begin position="11"/>
        <end position="616"/>
    </location>
</feature>
<dbReference type="OrthoDB" id="8606253at2"/>
<dbReference type="EMBL" id="UGJJ01000001">
    <property type="protein sequence ID" value="STR00088.1"/>
    <property type="molecule type" value="Genomic_DNA"/>
</dbReference>
<keyword evidence="4" id="KW-1185">Reference proteome</keyword>
<gene>
    <name evidence="3" type="ORF">NCTC13336_00284</name>
</gene>
<dbReference type="PANTHER" id="PTHR30441:SF4">
    <property type="entry name" value="PROTEIN ASMA"/>
    <property type="match status" value="1"/>
</dbReference>
<name>A0A377QZU1_9NEIS</name>
<dbReference type="GO" id="GO:0090313">
    <property type="term" value="P:regulation of protein targeting to membrane"/>
    <property type="evidence" value="ECO:0007669"/>
    <property type="project" value="TreeGrafter"/>
</dbReference>
<dbReference type="InterPro" id="IPR052894">
    <property type="entry name" value="AsmA-related"/>
</dbReference>
<feature type="region of interest" description="Disordered" evidence="1">
    <location>
        <begin position="699"/>
        <end position="732"/>
    </location>
</feature>
<protein>
    <submittedName>
        <fullName evidence="3">Putative assembly protein</fullName>
    </submittedName>
</protein>
<feature type="compositionally biased region" description="Polar residues" evidence="1">
    <location>
        <begin position="699"/>
        <end position="713"/>
    </location>
</feature>
<dbReference type="RefSeq" id="WP_115307412.1">
    <property type="nucleotide sequence ID" value="NZ_UGJJ01000001.1"/>
</dbReference>
<organism evidence="3 4">
    <name type="scientific">Kingella potus</name>
    <dbReference type="NCBI Taxonomy" id="265175"/>
    <lineage>
        <taxon>Bacteria</taxon>
        <taxon>Pseudomonadati</taxon>
        <taxon>Pseudomonadota</taxon>
        <taxon>Betaproteobacteria</taxon>
        <taxon>Neisseriales</taxon>
        <taxon>Neisseriaceae</taxon>
        <taxon>Kingella</taxon>
    </lineage>
</organism>
<evidence type="ECO:0000313" key="3">
    <source>
        <dbReference type="EMBL" id="STR00088.1"/>
    </source>
</evidence>
<reference evidence="3 4" key="1">
    <citation type="submission" date="2018-06" db="EMBL/GenBank/DDBJ databases">
        <authorList>
            <consortium name="Pathogen Informatics"/>
            <person name="Doyle S."/>
        </authorList>
    </citation>
    <scope>NUCLEOTIDE SEQUENCE [LARGE SCALE GENOMIC DNA]</scope>
    <source>
        <strain evidence="3 4">NCTC13336</strain>
    </source>
</reference>
<dbReference type="GO" id="GO:0005886">
    <property type="term" value="C:plasma membrane"/>
    <property type="evidence" value="ECO:0007669"/>
    <property type="project" value="TreeGrafter"/>
</dbReference>
<feature type="compositionally biased region" description="Polar residues" evidence="1">
    <location>
        <begin position="721"/>
        <end position="732"/>
    </location>
</feature>
<accession>A0A377QZU1</accession>
<proteinExistence type="predicted"/>
<dbReference type="PANTHER" id="PTHR30441">
    <property type="entry name" value="DUF748 DOMAIN-CONTAINING PROTEIN"/>
    <property type="match status" value="1"/>
</dbReference>
<evidence type="ECO:0000256" key="1">
    <source>
        <dbReference type="SAM" id="MobiDB-lite"/>
    </source>
</evidence>
<dbReference type="Proteomes" id="UP000254293">
    <property type="component" value="Unassembled WGS sequence"/>
</dbReference>
<dbReference type="AlphaFoldDB" id="A0A377QZU1"/>
<dbReference type="Pfam" id="PF05170">
    <property type="entry name" value="AsmA"/>
    <property type="match status" value="1"/>
</dbReference>